<dbReference type="GO" id="GO:0005737">
    <property type="term" value="C:cytoplasm"/>
    <property type="evidence" value="ECO:0007669"/>
    <property type="project" value="UniProtKB-SubCell"/>
</dbReference>
<dbReference type="UniPathway" id="UPA00053">
    <property type="reaction ID" value="UER00088"/>
</dbReference>
<evidence type="ECO:0000313" key="18">
    <source>
        <dbReference type="Proteomes" id="UP000236248"/>
    </source>
</evidence>
<dbReference type="NCBIfam" id="TIGR01920">
    <property type="entry name" value="Shik_kin_archae"/>
    <property type="match status" value="1"/>
</dbReference>
<dbReference type="KEGG" id="ncv:NCAV_0386"/>
<evidence type="ECO:0000256" key="4">
    <source>
        <dbReference type="ARBA" id="ARBA00012154"/>
    </source>
</evidence>
<keyword evidence="18" id="KW-1185">Reference proteome</keyword>
<keyword evidence="11 14" id="KW-0067">ATP-binding</keyword>
<dbReference type="InterPro" id="IPR020568">
    <property type="entry name" value="Ribosomal_Su5_D2-typ_SF"/>
</dbReference>
<reference evidence="18" key="1">
    <citation type="submission" date="2018-01" db="EMBL/GenBank/DDBJ databases">
        <authorList>
            <person name="Kerou L M."/>
        </authorList>
    </citation>
    <scope>NUCLEOTIDE SEQUENCE [LARGE SCALE GENOMIC DNA]</scope>
    <source>
        <strain evidence="18">SCU2</strain>
    </source>
</reference>
<evidence type="ECO:0000259" key="15">
    <source>
        <dbReference type="Pfam" id="PF00288"/>
    </source>
</evidence>
<dbReference type="InterPro" id="IPR013750">
    <property type="entry name" value="GHMP_kinase_C_dom"/>
</dbReference>
<evidence type="ECO:0000256" key="1">
    <source>
        <dbReference type="ARBA" id="ARBA00004496"/>
    </source>
</evidence>
<evidence type="ECO:0000256" key="5">
    <source>
        <dbReference type="ARBA" id="ARBA00013853"/>
    </source>
</evidence>
<dbReference type="HAMAP" id="MF_00370">
    <property type="entry name" value="Shik_kinase_arch"/>
    <property type="match status" value="1"/>
</dbReference>
<keyword evidence="6 14" id="KW-0963">Cytoplasm</keyword>
<evidence type="ECO:0000313" key="17">
    <source>
        <dbReference type="EMBL" id="SPC33580.1"/>
    </source>
</evidence>
<evidence type="ECO:0000256" key="6">
    <source>
        <dbReference type="ARBA" id="ARBA00022490"/>
    </source>
</evidence>
<comment type="pathway">
    <text evidence="2 14">Metabolic intermediate biosynthesis; chorismate biosynthesis; chorismate from D-erythrose 4-phosphate and phosphoenolpyruvate: step 5/7.</text>
</comment>
<feature type="domain" description="GHMP kinase C-terminal" evidence="16">
    <location>
        <begin position="257"/>
        <end position="295"/>
    </location>
</feature>
<accession>A0A2K5APL9</accession>
<dbReference type="Pfam" id="PF08544">
    <property type="entry name" value="GHMP_kinases_C"/>
    <property type="match status" value="1"/>
</dbReference>
<dbReference type="InterPro" id="IPR014721">
    <property type="entry name" value="Ribsml_uS5_D2-typ_fold_subgr"/>
</dbReference>
<dbReference type="GO" id="GO:0008652">
    <property type="term" value="P:amino acid biosynthetic process"/>
    <property type="evidence" value="ECO:0007669"/>
    <property type="project" value="UniProtKB-KW"/>
</dbReference>
<evidence type="ECO:0000256" key="2">
    <source>
        <dbReference type="ARBA" id="ARBA00004842"/>
    </source>
</evidence>
<dbReference type="EC" id="2.7.1.71" evidence="4 14"/>
<evidence type="ECO:0000256" key="3">
    <source>
        <dbReference type="ARBA" id="ARBA00010202"/>
    </source>
</evidence>
<evidence type="ECO:0000259" key="16">
    <source>
        <dbReference type="Pfam" id="PF08544"/>
    </source>
</evidence>
<evidence type="ECO:0000256" key="14">
    <source>
        <dbReference type="HAMAP-Rule" id="MF_00370"/>
    </source>
</evidence>
<keyword evidence="12 14" id="KW-0057">Aromatic amino acid biosynthesis</keyword>
<dbReference type="PIRSF" id="PIRSF005758">
    <property type="entry name" value="Shikimt_kin_arch"/>
    <property type="match status" value="1"/>
</dbReference>
<keyword evidence="8 14" id="KW-0808">Transferase</keyword>
<evidence type="ECO:0000256" key="9">
    <source>
        <dbReference type="ARBA" id="ARBA00022741"/>
    </source>
</evidence>
<sequence>MVIGMDRDTNSNTRIAMVNMHGAISIVNAIPTGKGSTLGIGLGVNVTVRMSSGQGRIVSNTGDVGFIHNIIKRIMPDDMLKHKDIAIEIRSRIPMGYGLKSSSAVSNAIALACHRLVVNDDNYGDEDNHDDARDWITARDLKVIDAAVSASIESRVSITGAFDDACACYFGGIFVTDNHARRILKHERVDENVNVVILLPMGIRRSDPMRLRHPLLVEHFNHAVRLAEDGRYWDAMILNGVLVSSLLSIPYNLVLDALEHGALAAGISGNGPAVTAITDSESKAKDIAYVWQNYGEVIRSKASNEKAVVSMVEG</sequence>
<comment type="similarity">
    <text evidence="3 14">Belongs to the GHMP kinase family. Archaeal shikimate kinase subfamily.</text>
</comment>
<dbReference type="SUPFAM" id="SSF55060">
    <property type="entry name" value="GHMP Kinase, C-terminal domain"/>
    <property type="match status" value="1"/>
</dbReference>
<feature type="domain" description="GHMP kinase N-terminal" evidence="15">
    <location>
        <begin position="80"/>
        <end position="172"/>
    </location>
</feature>
<evidence type="ECO:0000256" key="7">
    <source>
        <dbReference type="ARBA" id="ARBA00022605"/>
    </source>
</evidence>
<dbReference type="PANTHER" id="PTHR20861:SF3">
    <property type="entry name" value="SHIKIMATE KINASE"/>
    <property type="match status" value="1"/>
</dbReference>
<evidence type="ECO:0000256" key="12">
    <source>
        <dbReference type="ARBA" id="ARBA00023141"/>
    </source>
</evidence>
<dbReference type="GO" id="GO:0009423">
    <property type="term" value="P:chorismate biosynthetic process"/>
    <property type="evidence" value="ECO:0007669"/>
    <property type="project" value="UniProtKB-UniRule"/>
</dbReference>
<dbReference type="GO" id="GO:0005524">
    <property type="term" value="F:ATP binding"/>
    <property type="evidence" value="ECO:0007669"/>
    <property type="project" value="UniProtKB-UniRule"/>
</dbReference>
<dbReference type="InterPro" id="IPR010189">
    <property type="entry name" value="SK_arc"/>
</dbReference>
<dbReference type="InterPro" id="IPR036554">
    <property type="entry name" value="GHMP_kinase_C_sf"/>
</dbReference>
<evidence type="ECO:0000256" key="10">
    <source>
        <dbReference type="ARBA" id="ARBA00022777"/>
    </source>
</evidence>
<dbReference type="GO" id="GO:0009073">
    <property type="term" value="P:aromatic amino acid family biosynthetic process"/>
    <property type="evidence" value="ECO:0007669"/>
    <property type="project" value="UniProtKB-KW"/>
</dbReference>
<evidence type="ECO:0000256" key="11">
    <source>
        <dbReference type="ARBA" id="ARBA00022840"/>
    </source>
</evidence>
<gene>
    <name evidence="14 17" type="primary">aroK</name>
    <name evidence="17" type="ORF">NCAV_0386</name>
</gene>
<evidence type="ECO:0000256" key="8">
    <source>
        <dbReference type="ARBA" id="ARBA00022679"/>
    </source>
</evidence>
<proteinExistence type="inferred from homology"/>
<name>A0A2K5APL9_9ARCH</name>
<dbReference type="EMBL" id="LT981265">
    <property type="protein sequence ID" value="SPC33580.1"/>
    <property type="molecule type" value="Genomic_DNA"/>
</dbReference>
<evidence type="ECO:0000256" key="13">
    <source>
        <dbReference type="ARBA" id="ARBA00048567"/>
    </source>
</evidence>
<dbReference type="Gene3D" id="3.30.70.890">
    <property type="entry name" value="GHMP kinase, C-terminal domain"/>
    <property type="match status" value="1"/>
</dbReference>
<organism evidence="17 18">
    <name type="scientific">Candidatus Nitrosocaldus cavascurensis</name>
    <dbReference type="NCBI Taxonomy" id="2058097"/>
    <lineage>
        <taxon>Archaea</taxon>
        <taxon>Nitrososphaerota</taxon>
        <taxon>Nitrososphaeria</taxon>
        <taxon>Candidatus Nitrosocaldales</taxon>
        <taxon>Candidatus Nitrosocaldaceae</taxon>
        <taxon>Candidatus Nitrosocaldus</taxon>
    </lineage>
</organism>
<comment type="subcellular location">
    <subcellularLocation>
        <location evidence="1 14">Cytoplasm</location>
    </subcellularLocation>
</comment>
<comment type="catalytic activity">
    <reaction evidence="13 14">
        <text>shikimate + ATP = 3-phosphoshikimate + ADP + H(+)</text>
        <dbReference type="Rhea" id="RHEA:13121"/>
        <dbReference type="ChEBI" id="CHEBI:15378"/>
        <dbReference type="ChEBI" id="CHEBI:30616"/>
        <dbReference type="ChEBI" id="CHEBI:36208"/>
        <dbReference type="ChEBI" id="CHEBI:145989"/>
        <dbReference type="ChEBI" id="CHEBI:456216"/>
        <dbReference type="EC" id="2.7.1.71"/>
    </reaction>
</comment>
<feature type="binding site" evidence="14">
    <location>
        <begin position="94"/>
        <end position="104"/>
    </location>
    <ligand>
        <name>ATP</name>
        <dbReference type="ChEBI" id="CHEBI:30616"/>
    </ligand>
</feature>
<protein>
    <recommendedName>
        <fullName evidence="5 14">Shikimate kinase</fullName>
        <shortName evidence="14">SK</shortName>
        <ecNumber evidence="4 14">2.7.1.71</ecNumber>
    </recommendedName>
</protein>
<dbReference type="Gene3D" id="3.30.230.10">
    <property type="match status" value="1"/>
</dbReference>
<keyword evidence="9 14" id="KW-0547">Nucleotide-binding</keyword>
<dbReference type="AlphaFoldDB" id="A0A2K5APL9"/>
<dbReference type="Proteomes" id="UP000236248">
    <property type="component" value="Chromosome NCAV"/>
</dbReference>
<dbReference type="Pfam" id="PF00288">
    <property type="entry name" value="GHMP_kinases_N"/>
    <property type="match status" value="1"/>
</dbReference>
<dbReference type="PANTHER" id="PTHR20861">
    <property type="entry name" value="HOMOSERINE/4-DIPHOSPHOCYTIDYL-2-C-METHYL-D-ERYTHRITOL KINASE"/>
    <property type="match status" value="1"/>
</dbReference>
<keyword evidence="10 14" id="KW-0418">Kinase</keyword>
<dbReference type="GO" id="GO:0004765">
    <property type="term" value="F:shikimate kinase activity"/>
    <property type="evidence" value="ECO:0007669"/>
    <property type="project" value="UniProtKB-UniRule"/>
</dbReference>
<dbReference type="InterPro" id="IPR006204">
    <property type="entry name" value="GHMP_kinase_N_dom"/>
</dbReference>
<dbReference type="SUPFAM" id="SSF54211">
    <property type="entry name" value="Ribosomal protein S5 domain 2-like"/>
    <property type="match status" value="1"/>
</dbReference>
<keyword evidence="7 14" id="KW-0028">Amino-acid biosynthesis</keyword>